<dbReference type="Gene3D" id="3.80.10.10">
    <property type="entry name" value="Ribonuclease Inhibitor"/>
    <property type="match status" value="2"/>
</dbReference>
<sequence>MSSGQDGHLDQSNMELTSIDDFAIPRYITSLSLANNNLTSLTGNNAASAIFRNLQSLDLSFNNITDVQPLAFCHSLVELDLSHNEIRRVTCLETLVSLQVLDLSHNKIDNFLTIRAIALSPRLKHLSLEGNPICQSPKFAVTVRSQLTRLETLDGALVRGGSAPAAFSPTKPKVQAVSPLARTTRPNPEAVAKARETPSFVQTRVRSPERPSASSRRARAELSELDEMLREEREAASFTASTFSRRPQPHNAGRPAPLAISPSSHLHPTGSEGGVPSFVERLHSTHTASSRRKVKGVSSGSSTPIPIEERRGRKAQSPGPTRARSASRIRPEPTPAQRQGASFAQSGPRIVSADPARQSATESRPRAASASRTTASPRWDGRAENDWNDNERPGAVPRDWAPTPRKTVQPAPRNPAASRRFDLELSELDVIGPPTDSTLGLSASVGSALHASQLTERKNSPIRLTPRPIDISQPTVDNPPSPIACALTSLRAGSVALSAQMSFLKSKIRGLDGLG</sequence>
<feature type="region of interest" description="Disordered" evidence="3">
    <location>
        <begin position="184"/>
        <end position="415"/>
    </location>
</feature>
<dbReference type="PRINTS" id="PR00019">
    <property type="entry name" value="LEURICHRPT"/>
</dbReference>
<comment type="caution">
    <text evidence="4">The sequence shown here is derived from an EMBL/GenBank/DDBJ whole genome shotgun (WGS) entry which is preliminary data.</text>
</comment>
<protein>
    <submittedName>
        <fullName evidence="4">Leucine Rich repeats (2 copies)</fullName>
    </submittedName>
</protein>
<dbReference type="PANTHER" id="PTHR15454">
    <property type="entry name" value="NISCHARIN RELATED"/>
    <property type="match status" value="1"/>
</dbReference>
<evidence type="ECO:0000256" key="2">
    <source>
        <dbReference type="ARBA" id="ARBA00022737"/>
    </source>
</evidence>
<name>A0A8J6B741_9EUKA</name>
<gene>
    <name evidence="4" type="ORF">J8273_2863</name>
</gene>
<dbReference type="EMBL" id="JAHDYR010000009">
    <property type="protein sequence ID" value="KAG9395659.1"/>
    <property type="molecule type" value="Genomic_DNA"/>
</dbReference>
<proteinExistence type="predicted"/>
<evidence type="ECO:0000313" key="5">
    <source>
        <dbReference type="Proteomes" id="UP000717585"/>
    </source>
</evidence>
<evidence type="ECO:0000256" key="3">
    <source>
        <dbReference type="SAM" id="MobiDB-lite"/>
    </source>
</evidence>
<dbReference type="InterPro" id="IPR032675">
    <property type="entry name" value="LRR_dom_sf"/>
</dbReference>
<accession>A0A8J6B741</accession>
<feature type="compositionally biased region" description="Basic and acidic residues" evidence="3">
    <location>
        <begin position="379"/>
        <end position="392"/>
    </location>
</feature>
<dbReference type="InterPro" id="IPR003591">
    <property type="entry name" value="Leu-rich_rpt_typical-subtyp"/>
</dbReference>
<dbReference type="PANTHER" id="PTHR15454:SF56">
    <property type="entry name" value="PROTEIN PHOSPHATASE 1 REGULATORY SUBUNIT 7-RELATED"/>
    <property type="match status" value="1"/>
</dbReference>
<dbReference type="AlphaFoldDB" id="A0A8J6B741"/>
<dbReference type="SMART" id="SM00369">
    <property type="entry name" value="LRR_TYP"/>
    <property type="match status" value="2"/>
</dbReference>
<feature type="compositionally biased region" description="Basic and acidic residues" evidence="3">
    <location>
        <begin position="218"/>
        <end position="235"/>
    </location>
</feature>
<evidence type="ECO:0000313" key="4">
    <source>
        <dbReference type="EMBL" id="KAG9395659.1"/>
    </source>
</evidence>
<dbReference type="InterPro" id="IPR001611">
    <property type="entry name" value="Leu-rich_rpt"/>
</dbReference>
<dbReference type="SMART" id="SM00365">
    <property type="entry name" value="LRR_SD22"/>
    <property type="match status" value="3"/>
</dbReference>
<dbReference type="PROSITE" id="PS51450">
    <property type="entry name" value="LRR"/>
    <property type="match status" value="3"/>
</dbReference>
<feature type="compositionally biased region" description="Polar residues" evidence="3">
    <location>
        <begin position="336"/>
        <end position="345"/>
    </location>
</feature>
<evidence type="ECO:0000256" key="1">
    <source>
        <dbReference type="ARBA" id="ARBA00022614"/>
    </source>
</evidence>
<keyword evidence="1" id="KW-0433">Leucine-rich repeat</keyword>
<organism evidence="4 5">
    <name type="scientific">Carpediemonas membranifera</name>
    <dbReference type="NCBI Taxonomy" id="201153"/>
    <lineage>
        <taxon>Eukaryota</taxon>
        <taxon>Metamonada</taxon>
        <taxon>Carpediemonas-like organisms</taxon>
        <taxon>Carpediemonas</taxon>
    </lineage>
</organism>
<keyword evidence="5" id="KW-1185">Reference proteome</keyword>
<dbReference type="GO" id="GO:0005737">
    <property type="term" value="C:cytoplasm"/>
    <property type="evidence" value="ECO:0007669"/>
    <property type="project" value="TreeGrafter"/>
</dbReference>
<keyword evidence="2" id="KW-0677">Repeat</keyword>
<reference evidence="4" key="1">
    <citation type="submission" date="2021-05" db="EMBL/GenBank/DDBJ databases">
        <title>A free-living protist that lacks canonical eukaryotic 1 DNA replication and segregation systems.</title>
        <authorList>
            <person name="Salas-Leiva D.E."/>
            <person name="Tromer E.C."/>
            <person name="Curtis B.A."/>
            <person name="Jerlstrom-Hultqvist J."/>
            <person name="Kolisko M."/>
            <person name="Yi Z."/>
            <person name="Salas-Leiva J.S."/>
            <person name="Gallot-Lavallee L."/>
            <person name="Kops G.J.P.L."/>
            <person name="Archibald J.M."/>
            <person name="Simpson A.G.B."/>
            <person name="Roger A.J."/>
        </authorList>
    </citation>
    <scope>NUCLEOTIDE SEQUENCE</scope>
    <source>
        <strain evidence="4">BICM</strain>
    </source>
</reference>
<dbReference type="SUPFAM" id="SSF52075">
    <property type="entry name" value="Outer arm dynein light chain 1"/>
    <property type="match status" value="1"/>
</dbReference>
<dbReference type="Pfam" id="PF13855">
    <property type="entry name" value="LRR_8"/>
    <property type="match status" value="1"/>
</dbReference>
<feature type="compositionally biased region" description="Low complexity" evidence="3">
    <location>
        <begin position="359"/>
        <end position="378"/>
    </location>
</feature>
<dbReference type="OrthoDB" id="433501at2759"/>
<dbReference type="Proteomes" id="UP000717585">
    <property type="component" value="Unassembled WGS sequence"/>
</dbReference>